<sequence>MKMRTCEMRLNNSNKRERHNYITSSKLNNHKKMYKVHRKIFASPRTFPRLYRSRDKVPPLHCPLLKQKQRTNFLRHPLSMLKDIQSHEQPVRKLVYNTDDKN</sequence>
<dbReference type="EMBL" id="HBUF01614195">
    <property type="protein sequence ID" value="CAG6779464.1"/>
    <property type="molecule type" value="Transcribed_RNA"/>
</dbReference>
<dbReference type="AlphaFoldDB" id="A0A8D9B6D4"/>
<protein>
    <submittedName>
        <fullName evidence="1">Uncharacterized protein</fullName>
    </submittedName>
</protein>
<accession>A0A8D9B6D4</accession>
<evidence type="ECO:0000313" key="1">
    <source>
        <dbReference type="EMBL" id="CAG6779464.1"/>
    </source>
</evidence>
<name>A0A8D9B6D4_9HEMI</name>
<proteinExistence type="predicted"/>
<reference evidence="1" key="1">
    <citation type="submission" date="2021-05" db="EMBL/GenBank/DDBJ databases">
        <authorList>
            <person name="Alioto T."/>
            <person name="Alioto T."/>
            <person name="Gomez Garrido J."/>
        </authorList>
    </citation>
    <scope>NUCLEOTIDE SEQUENCE</scope>
</reference>
<organism evidence="1">
    <name type="scientific">Cacopsylla melanoneura</name>
    <dbReference type="NCBI Taxonomy" id="428564"/>
    <lineage>
        <taxon>Eukaryota</taxon>
        <taxon>Metazoa</taxon>
        <taxon>Ecdysozoa</taxon>
        <taxon>Arthropoda</taxon>
        <taxon>Hexapoda</taxon>
        <taxon>Insecta</taxon>
        <taxon>Pterygota</taxon>
        <taxon>Neoptera</taxon>
        <taxon>Paraneoptera</taxon>
        <taxon>Hemiptera</taxon>
        <taxon>Sternorrhyncha</taxon>
        <taxon>Psylloidea</taxon>
        <taxon>Psyllidae</taxon>
        <taxon>Psyllinae</taxon>
        <taxon>Cacopsylla</taxon>
    </lineage>
</organism>